<dbReference type="EMBL" id="MFBW01000009">
    <property type="protein sequence ID" value="OGE08947.1"/>
    <property type="molecule type" value="Genomic_DNA"/>
</dbReference>
<reference evidence="2 3" key="1">
    <citation type="journal article" date="2016" name="Nat. Commun.">
        <title>Thousands of microbial genomes shed light on interconnected biogeochemical processes in an aquifer system.</title>
        <authorList>
            <person name="Anantharaman K."/>
            <person name="Brown C.T."/>
            <person name="Hug L.A."/>
            <person name="Sharon I."/>
            <person name="Castelle C.J."/>
            <person name="Probst A.J."/>
            <person name="Thomas B.C."/>
            <person name="Singh A."/>
            <person name="Wilkins M.J."/>
            <person name="Karaoz U."/>
            <person name="Brodie E.L."/>
            <person name="Williams K.H."/>
            <person name="Hubbard S.S."/>
            <person name="Banfield J.F."/>
        </authorList>
    </citation>
    <scope>NUCLEOTIDE SEQUENCE [LARGE SCALE GENOMIC DNA]</scope>
</reference>
<evidence type="ECO:0000313" key="3">
    <source>
        <dbReference type="Proteomes" id="UP000178845"/>
    </source>
</evidence>
<dbReference type="PANTHER" id="PTHR38826">
    <property type="entry name" value="RIBONUCLEASE VAPC13"/>
    <property type="match status" value="1"/>
</dbReference>
<name>A0A1F5HXR2_9BACT</name>
<dbReference type="Proteomes" id="UP000178845">
    <property type="component" value="Unassembled WGS sequence"/>
</dbReference>
<accession>A0A1F5HXR2</accession>
<proteinExistence type="predicted"/>
<sequence>MDKVFLETSVFIRYFTADDEKKFKDCVKLIEVIENGKFRSYTSNIVIFETIFVLTRIYGFSKKEVLEGIKRILGLRNMTLIEASNTKEAIKLFEKYSIKYPDCLIATQVPTGVKLVSYDTDFSKIKTVSAATPADLIN</sequence>
<organism evidence="2 3">
    <name type="scientific">Candidatus Curtissbacteria bacterium RIFCSPLOWO2_02_FULL_40_13b</name>
    <dbReference type="NCBI Taxonomy" id="1797733"/>
    <lineage>
        <taxon>Bacteria</taxon>
        <taxon>Candidatus Curtissiibacteriota</taxon>
    </lineage>
</organism>
<evidence type="ECO:0000313" key="2">
    <source>
        <dbReference type="EMBL" id="OGE08947.1"/>
    </source>
</evidence>
<comment type="caution">
    <text evidence="2">The sequence shown here is derived from an EMBL/GenBank/DDBJ whole genome shotgun (WGS) entry which is preliminary data.</text>
</comment>
<dbReference type="AlphaFoldDB" id="A0A1F5HXR2"/>
<dbReference type="InterPro" id="IPR052106">
    <property type="entry name" value="PINc/VapC_TA"/>
</dbReference>
<dbReference type="InterPro" id="IPR002716">
    <property type="entry name" value="PIN_dom"/>
</dbReference>
<dbReference type="InterPro" id="IPR029060">
    <property type="entry name" value="PIN-like_dom_sf"/>
</dbReference>
<protein>
    <recommendedName>
        <fullName evidence="1">PIN domain-containing protein</fullName>
    </recommendedName>
</protein>
<gene>
    <name evidence="2" type="ORF">A3I53_01030</name>
</gene>
<evidence type="ECO:0000259" key="1">
    <source>
        <dbReference type="Pfam" id="PF01850"/>
    </source>
</evidence>
<feature type="domain" description="PIN" evidence="1">
    <location>
        <begin position="4"/>
        <end position="126"/>
    </location>
</feature>
<dbReference type="Pfam" id="PF01850">
    <property type="entry name" value="PIN"/>
    <property type="match status" value="1"/>
</dbReference>
<dbReference type="PANTHER" id="PTHR38826:SF5">
    <property type="entry name" value="RIBONUCLEASE VAPC13"/>
    <property type="match status" value="1"/>
</dbReference>
<dbReference type="SUPFAM" id="SSF88723">
    <property type="entry name" value="PIN domain-like"/>
    <property type="match status" value="1"/>
</dbReference>
<dbReference type="Gene3D" id="3.40.50.1010">
    <property type="entry name" value="5'-nuclease"/>
    <property type="match status" value="1"/>
</dbReference>